<reference evidence="3" key="3">
    <citation type="submission" date="2018-08" db="UniProtKB">
        <authorList>
            <consortium name="EnsemblPlants"/>
        </authorList>
    </citation>
    <scope>IDENTIFICATION</scope>
    <source>
        <strain evidence="3">cv. Bd21</strain>
    </source>
</reference>
<name>A0A0Q3GLH5_BRADI</name>
<feature type="compositionally biased region" description="Low complexity" evidence="1">
    <location>
        <begin position="77"/>
        <end position="92"/>
    </location>
</feature>
<feature type="region of interest" description="Disordered" evidence="1">
    <location>
        <begin position="1"/>
        <end position="117"/>
    </location>
</feature>
<dbReference type="Proteomes" id="UP000008810">
    <property type="component" value="Chromosome 2"/>
</dbReference>
<evidence type="ECO:0000313" key="4">
    <source>
        <dbReference type="Proteomes" id="UP000008810"/>
    </source>
</evidence>
<evidence type="ECO:0000256" key="1">
    <source>
        <dbReference type="SAM" id="MobiDB-lite"/>
    </source>
</evidence>
<gene>
    <name evidence="3" type="primary">LOC104583367</name>
    <name evidence="2" type="ORF">BRADI_2g59335v3</name>
</gene>
<dbReference type="EnsemblPlants" id="KQK11301">
    <property type="protein sequence ID" value="KQK11301"/>
    <property type="gene ID" value="BRADI_2g59335v3"/>
</dbReference>
<evidence type="ECO:0000313" key="2">
    <source>
        <dbReference type="EMBL" id="KQK11301.1"/>
    </source>
</evidence>
<feature type="compositionally biased region" description="Low complexity" evidence="1">
    <location>
        <begin position="7"/>
        <end position="16"/>
    </location>
</feature>
<dbReference type="GeneID" id="104583367"/>
<dbReference type="Gramene" id="KQK11301">
    <property type="protein sequence ID" value="KQK11301"/>
    <property type="gene ID" value="BRADI_2g59335v3"/>
</dbReference>
<accession>A0A0Q3GLH5</accession>
<organism evidence="2">
    <name type="scientific">Brachypodium distachyon</name>
    <name type="common">Purple false brome</name>
    <name type="synonym">Trachynia distachya</name>
    <dbReference type="NCBI Taxonomy" id="15368"/>
    <lineage>
        <taxon>Eukaryota</taxon>
        <taxon>Viridiplantae</taxon>
        <taxon>Streptophyta</taxon>
        <taxon>Embryophyta</taxon>
        <taxon>Tracheophyta</taxon>
        <taxon>Spermatophyta</taxon>
        <taxon>Magnoliopsida</taxon>
        <taxon>Liliopsida</taxon>
        <taxon>Poales</taxon>
        <taxon>Poaceae</taxon>
        <taxon>BOP clade</taxon>
        <taxon>Pooideae</taxon>
        <taxon>Stipodae</taxon>
        <taxon>Brachypodieae</taxon>
        <taxon>Brachypodium</taxon>
    </lineage>
</organism>
<proteinExistence type="predicted"/>
<sequence>MRESRAAARARATAQPPRRDTILSKGAAQGSIPPCSSSPRPSPARPSPAMGCAASTERAERRRRDLSLGLHSEASTAGQPNGPQDPAAAAADGRGRGFNKVAPEPREAEEPALALPGSPSFRIYCQKEAAVDALVDAADPDGGDSEGFARVTETPQATKKNDPAHGSSELSSKSKETSVWLKFRGQAILDAVYNLFTCNCRTASAPPLAAAAAAKSHHTCAASPPAAASVATSYP</sequence>
<evidence type="ECO:0000313" key="3">
    <source>
        <dbReference type="EnsemblPlants" id="KQK11301"/>
    </source>
</evidence>
<protein>
    <submittedName>
        <fullName evidence="2 3">Uncharacterized protein</fullName>
    </submittedName>
</protein>
<reference evidence="2 3" key="1">
    <citation type="journal article" date="2010" name="Nature">
        <title>Genome sequencing and analysis of the model grass Brachypodium distachyon.</title>
        <authorList>
            <consortium name="International Brachypodium Initiative"/>
        </authorList>
    </citation>
    <scope>NUCLEOTIDE SEQUENCE [LARGE SCALE GENOMIC DNA]</scope>
    <source>
        <strain evidence="2">Bd21</strain>
        <strain evidence="3">cv. Bd21</strain>
    </source>
</reference>
<feature type="region of interest" description="Disordered" evidence="1">
    <location>
        <begin position="135"/>
        <end position="175"/>
    </location>
</feature>
<dbReference type="RefSeq" id="XP_010233588.2">
    <property type="nucleotide sequence ID" value="XM_010235286.3"/>
</dbReference>
<reference evidence="2" key="2">
    <citation type="submission" date="2017-06" db="EMBL/GenBank/DDBJ databases">
        <title>WGS assembly of Brachypodium distachyon.</title>
        <authorList>
            <consortium name="The International Brachypodium Initiative"/>
            <person name="Lucas S."/>
            <person name="Harmon-Smith M."/>
            <person name="Lail K."/>
            <person name="Tice H."/>
            <person name="Grimwood J."/>
            <person name="Bruce D."/>
            <person name="Barry K."/>
            <person name="Shu S."/>
            <person name="Lindquist E."/>
            <person name="Wang M."/>
            <person name="Pitluck S."/>
            <person name="Vogel J.P."/>
            <person name="Garvin D.F."/>
            <person name="Mockler T.C."/>
            <person name="Schmutz J."/>
            <person name="Rokhsar D."/>
            <person name="Bevan M.W."/>
        </authorList>
    </citation>
    <scope>NUCLEOTIDE SEQUENCE</scope>
    <source>
        <strain evidence="2">Bd21</strain>
    </source>
</reference>
<dbReference type="AlphaFoldDB" id="A0A0Q3GLH5"/>
<dbReference type="EMBL" id="CM000881">
    <property type="protein sequence ID" value="KQK11301.1"/>
    <property type="molecule type" value="Genomic_DNA"/>
</dbReference>
<dbReference type="KEGG" id="bdi:104583367"/>
<feature type="compositionally biased region" description="Basic and acidic residues" evidence="1">
    <location>
        <begin position="57"/>
        <end position="66"/>
    </location>
</feature>
<keyword evidence="4" id="KW-1185">Reference proteome</keyword>